<evidence type="ECO:0000256" key="4">
    <source>
        <dbReference type="ARBA" id="ARBA00022833"/>
    </source>
</evidence>
<protein>
    <submittedName>
        <fullName evidence="8">GroES-like zinc-binding alcohol dehydrogenase family protein</fullName>
    </submittedName>
</protein>
<dbReference type="SUPFAM" id="SSF50129">
    <property type="entry name" value="GroES-like"/>
    <property type="match status" value="2"/>
</dbReference>
<dbReference type="InterPro" id="IPR011032">
    <property type="entry name" value="GroES-like_sf"/>
</dbReference>
<dbReference type="STRING" id="35608.A0A2U1NGX4"/>
<gene>
    <name evidence="8" type="ORF">CTI12_AA267480</name>
</gene>
<keyword evidence="3" id="KW-0479">Metal-binding</keyword>
<accession>A0A2U1NGX4</accession>
<dbReference type="Gene3D" id="3.90.180.10">
    <property type="entry name" value="Medium-chain alcohol dehydrogenases, catalytic domain"/>
    <property type="match status" value="2"/>
</dbReference>
<keyword evidence="5" id="KW-0560">Oxidoreductase</keyword>
<name>A0A2U1NGX4_ARTAN</name>
<dbReference type="Pfam" id="PF08240">
    <property type="entry name" value="ADH_N"/>
    <property type="match status" value="2"/>
</dbReference>
<keyword evidence="9" id="KW-1185">Reference proteome</keyword>
<evidence type="ECO:0000313" key="9">
    <source>
        <dbReference type="Proteomes" id="UP000245207"/>
    </source>
</evidence>
<dbReference type="FunFam" id="3.40.50.720:FF:000068">
    <property type="entry name" value="Sorbitol dehydrogenase"/>
    <property type="match status" value="2"/>
</dbReference>
<proteinExistence type="inferred from homology"/>
<dbReference type="Proteomes" id="UP000245207">
    <property type="component" value="Unassembled WGS sequence"/>
</dbReference>
<organism evidence="8 9">
    <name type="scientific">Artemisia annua</name>
    <name type="common">Sweet wormwood</name>
    <dbReference type="NCBI Taxonomy" id="35608"/>
    <lineage>
        <taxon>Eukaryota</taxon>
        <taxon>Viridiplantae</taxon>
        <taxon>Streptophyta</taxon>
        <taxon>Embryophyta</taxon>
        <taxon>Tracheophyta</taxon>
        <taxon>Spermatophyta</taxon>
        <taxon>Magnoliopsida</taxon>
        <taxon>eudicotyledons</taxon>
        <taxon>Gunneridae</taxon>
        <taxon>Pentapetalae</taxon>
        <taxon>asterids</taxon>
        <taxon>campanulids</taxon>
        <taxon>Asterales</taxon>
        <taxon>Asteraceae</taxon>
        <taxon>Asteroideae</taxon>
        <taxon>Anthemideae</taxon>
        <taxon>Artemisiinae</taxon>
        <taxon>Artemisia</taxon>
    </lineage>
</organism>
<evidence type="ECO:0000256" key="5">
    <source>
        <dbReference type="ARBA" id="ARBA00023002"/>
    </source>
</evidence>
<dbReference type="GO" id="GO:0016491">
    <property type="term" value="F:oxidoreductase activity"/>
    <property type="evidence" value="ECO:0007669"/>
    <property type="project" value="UniProtKB-KW"/>
</dbReference>
<feature type="domain" description="Enoyl reductase (ER)" evidence="7">
    <location>
        <begin position="61"/>
        <end position="437"/>
    </location>
</feature>
<comment type="caution">
    <text evidence="8">The sequence shown here is derived from an EMBL/GenBank/DDBJ whole genome shotgun (WGS) entry which is preliminary data.</text>
</comment>
<reference evidence="8 9" key="1">
    <citation type="journal article" date="2018" name="Mol. Plant">
        <title>The genome of Artemisia annua provides insight into the evolution of Asteraceae family and artemisinin biosynthesis.</title>
        <authorList>
            <person name="Shen Q."/>
            <person name="Zhang L."/>
            <person name="Liao Z."/>
            <person name="Wang S."/>
            <person name="Yan T."/>
            <person name="Shi P."/>
            <person name="Liu M."/>
            <person name="Fu X."/>
            <person name="Pan Q."/>
            <person name="Wang Y."/>
            <person name="Lv Z."/>
            <person name="Lu X."/>
            <person name="Zhang F."/>
            <person name="Jiang W."/>
            <person name="Ma Y."/>
            <person name="Chen M."/>
            <person name="Hao X."/>
            <person name="Li L."/>
            <person name="Tang Y."/>
            <person name="Lv G."/>
            <person name="Zhou Y."/>
            <person name="Sun X."/>
            <person name="Brodelius P.E."/>
            <person name="Rose J.K.C."/>
            <person name="Tang K."/>
        </authorList>
    </citation>
    <scope>NUCLEOTIDE SEQUENCE [LARGE SCALE GENOMIC DNA]</scope>
    <source>
        <strain evidence="9">cv. Huhao1</strain>
        <tissue evidence="8">Leaf</tissue>
    </source>
</reference>
<dbReference type="OrthoDB" id="1879366at2759"/>
<dbReference type="GO" id="GO:0046872">
    <property type="term" value="F:metal ion binding"/>
    <property type="evidence" value="ECO:0007669"/>
    <property type="project" value="UniProtKB-KW"/>
</dbReference>
<evidence type="ECO:0000256" key="1">
    <source>
        <dbReference type="ARBA" id="ARBA00001947"/>
    </source>
</evidence>
<evidence type="ECO:0000256" key="3">
    <source>
        <dbReference type="ARBA" id="ARBA00022723"/>
    </source>
</evidence>
<dbReference type="AlphaFoldDB" id="A0A2U1NGX4"/>
<dbReference type="Pfam" id="PF00107">
    <property type="entry name" value="ADH_zinc_N"/>
    <property type="match status" value="2"/>
</dbReference>
<comment type="similarity">
    <text evidence="2">Belongs to the zinc-containing alcohol dehydrogenase family.</text>
</comment>
<evidence type="ECO:0000259" key="7">
    <source>
        <dbReference type="SMART" id="SM00829"/>
    </source>
</evidence>
<dbReference type="SMART" id="SM00829">
    <property type="entry name" value="PKS_ER"/>
    <property type="match status" value="1"/>
</dbReference>
<keyword evidence="4" id="KW-0862">Zinc</keyword>
<comment type="cofactor">
    <cofactor evidence="1">
        <name>Zn(2+)</name>
        <dbReference type="ChEBI" id="CHEBI:29105"/>
    </cofactor>
</comment>
<dbReference type="PANTHER" id="PTHR43350">
    <property type="entry name" value="NAD-DEPENDENT ALCOHOL DEHYDROGENASE"/>
    <property type="match status" value="1"/>
</dbReference>
<dbReference type="InterPro" id="IPR013154">
    <property type="entry name" value="ADH-like_N"/>
</dbReference>
<dbReference type="PANTHER" id="PTHR43350:SF2">
    <property type="entry name" value="GROES-LIKE ZINC-BINDING ALCOHOL DEHYDROGENASE FAMILY PROTEIN"/>
    <property type="match status" value="1"/>
</dbReference>
<dbReference type="InterPro" id="IPR020843">
    <property type="entry name" value="ER"/>
</dbReference>
<keyword evidence="6" id="KW-0520">NAD</keyword>
<dbReference type="CDD" id="cd08263">
    <property type="entry name" value="Zn_ADH10"/>
    <property type="match status" value="1"/>
</dbReference>
<dbReference type="FunFam" id="3.90.180.10:FF:000051">
    <property type="entry name" value="Alcohol dehydrogenase (Zinc)"/>
    <property type="match status" value="2"/>
</dbReference>
<dbReference type="InterPro" id="IPR013149">
    <property type="entry name" value="ADH-like_C"/>
</dbReference>
<dbReference type="SUPFAM" id="SSF51735">
    <property type="entry name" value="NAD(P)-binding Rossmann-fold domains"/>
    <property type="match status" value="2"/>
</dbReference>
<dbReference type="InterPro" id="IPR036291">
    <property type="entry name" value="NAD(P)-bd_dom_sf"/>
</dbReference>
<sequence>MGFNHYNKLIRSILRTSRSTTAIRRRSVDLQTTSFFSTISNAASYHLNGGPSYMRGAVFWEPNKPLTFEDFEMPRPKVNEVLIKTKACGVCHSDLHVIKGELPFPSPCVIGHEITGEVVEHGPLTDSKTLERLPVGARVVGAFIMPCGNCFFCTKGQDDLCEAFFAYNRAKGTLYDGETRLFLRGSSKSAFISYIALLLIRGKPVYMYSMGGLAEYSVVPAHGLAILPHTLPYSESAVIGCAVFTAYGAMAHAAQVRPGDAVAVIGVGGVGSSCLQIARAFGASEIIAVDIQDDKLEKAKLLGATHVVNARTEDAVTKIKDITGGMGVDTCIEALGNPKTFSQCVQSVRDGGKAVMIGLTLSGAKGEIDINHLVRRQIKVMGSYGGRARHDLPKLVKLAESGIFNLDAAVSRKCKFEEAGAAYDDLNKGNIIGRAVVEIMASRSPTATRRRLGDSFSTISNAASYHLNGGPSYMRGAVFWEPNKPLTFEDFEMPRPKVNEVLIKTKACGVCHSDLHVMKGEVPFPRPCVIGHEITGEVIEHGPLTDTKTIERLPVGARVVGAFIMPCGNCFFCTKGQDDLCEAFVAYSRAKGTLYDGETRLFLRGSRKPVYMYSMGGLAEYSVVPAHGLAILPQTLPYSESAVIGCAVFTAYGAMAHAAQVRPGDAVAVIGVGGVGLSCLQIARAFGASEIIAVDIQDEKLEKAKLLGATHVVNARTEDAVAKIKDITGGMGVDTCIEALGNPKTFSQCVQSVRDGGKAVMIGLTLSGAKGEIDINHLVRRQV</sequence>
<evidence type="ECO:0000256" key="6">
    <source>
        <dbReference type="ARBA" id="ARBA00023027"/>
    </source>
</evidence>
<dbReference type="Gene3D" id="3.40.50.720">
    <property type="entry name" value="NAD(P)-binding Rossmann-like Domain"/>
    <property type="match status" value="2"/>
</dbReference>
<dbReference type="EMBL" id="PKPP01002846">
    <property type="protein sequence ID" value="PWA72762.1"/>
    <property type="molecule type" value="Genomic_DNA"/>
</dbReference>
<evidence type="ECO:0000313" key="8">
    <source>
        <dbReference type="EMBL" id="PWA72762.1"/>
    </source>
</evidence>
<evidence type="ECO:0000256" key="2">
    <source>
        <dbReference type="ARBA" id="ARBA00008072"/>
    </source>
</evidence>